<dbReference type="InterPro" id="IPR005135">
    <property type="entry name" value="Endo/exonuclease/phosphatase"/>
</dbReference>
<keyword evidence="2" id="KW-0255">Endonuclease</keyword>
<dbReference type="PANTHER" id="PTHR14859">
    <property type="entry name" value="CALCOFLUOR WHITE HYPERSENSITIVE PROTEIN PRECURSOR"/>
    <property type="match status" value="1"/>
</dbReference>
<dbReference type="InterPro" id="IPR051916">
    <property type="entry name" value="GPI-anchor_lipid_remodeler"/>
</dbReference>
<evidence type="ECO:0000313" key="2">
    <source>
        <dbReference type="EMBL" id="SEC13804.1"/>
    </source>
</evidence>
<dbReference type="InterPro" id="IPR036691">
    <property type="entry name" value="Endo/exonu/phosph_ase_sf"/>
</dbReference>
<keyword evidence="2" id="KW-0269">Exonuclease</keyword>
<feature type="domain" description="Endonuclease/exonuclease/phosphatase" evidence="1">
    <location>
        <begin position="4"/>
        <end position="276"/>
    </location>
</feature>
<name>A0A1H4Q2I8_9HYPH</name>
<keyword evidence="2" id="KW-0540">Nuclease</keyword>
<dbReference type="EMBL" id="FNSL01000002">
    <property type="protein sequence ID" value="SEC13804.1"/>
    <property type="molecule type" value="Genomic_DNA"/>
</dbReference>
<dbReference type="Gene3D" id="3.60.10.10">
    <property type="entry name" value="Endonuclease/exonuclease/phosphatase"/>
    <property type="match status" value="1"/>
</dbReference>
<dbReference type="GO" id="GO:0004519">
    <property type="term" value="F:endonuclease activity"/>
    <property type="evidence" value="ECO:0007669"/>
    <property type="project" value="UniProtKB-KW"/>
</dbReference>
<gene>
    <name evidence="2" type="ORF">SAMN05216452_3903</name>
</gene>
<protein>
    <submittedName>
        <fullName evidence="2">Metal-dependent hydrolase, endonuclease/exonuclease/phosphatase family</fullName>
    </submittedName>
</protein>
<evidence type="ECO:0000259" key="1">
    <source>
        <dbReference type="Pfam" id="PF03372"/>
    </source>
</evidence>
<dbReference type="AlphaFoldDB" id="A0A1H4Q2I8"/>
<proteinExistence type="predicted"/>
<keyword evidence="3" id="KW-1185">Reference proteome</keyword>
<reference evidence="3" key="1">
    <citation type="submission" date="2016-10" db="EMBL/GenBank/DDBJ databases">
        <authorList>
            <person name="Varghese N."/>
            <person name="Submissions S."/>
        </authorList>
    </citation>
    <scope>NUCLEOTIDE SEQUENCE [LARGE SCALE GENOMIC DNA]</scope>
    <source>
        <strain evidence="3">ES.061</strain>
    </source>
</reference>
<dbReference type="GO" id="GO:0016020">
    <property type="term" value="C:membrane"/>
    <property type="evidence" value="ECO:0007669"/>
    <property type="project" value="GOC"/>
</dbReference>
<dbReference type="GO" id="GO:0004527">
    <property type="term" value="F:exonuclease activity"/>
    <property type="evidence" value="ECO:0007669"/>
    <property type="project" value="UniProtKB-KW"/>
</dbReference>
<accession>A0A1H4Q2I8</accession>
<dbReference type="SUPFAM" id="SSF56219">
    <property type="entry name" value="DNase I-like"/>
    <property type="match status" value="1"/>
</dbReference>
<keyword evidence="2" id="KW-0378">Hydrolase</keyword>
<dbReference type="RefSeq" id="WP_090330092.1">
    <property type="nucleotide sequence ID" value="NZ_FNSL01000002.1"/>
</dbReference>
<evidence type="ECO:0000313" key="3">
    <source>
        <dbReference type="Proteomes" id="UP000199064"/>
    </source>
</evidence>
<dbReference type="Pfam" id="PF03372">
    <property type="entry name" value="Exo_endo_phos"/>
    <property type="match status" value="1"/>
</dbReference>
<sequence>MKLVSYNIQYSKGKDEQFDIDRIVSEIEGADLIALQEVETHFPRTGLVHQAREIGARLPDYHWVYGPGIDIDASIVGDDGTVTHRRRQVGNMVLSRWPILSSMNHLLPKMALVNQYHQQRAMIETVVDTDMRPLRFCSVHFDHIGPQTRLPQVHQAMDLLLNASHRGSAWGGNIAGDWYEIPPPPVPGRTIVMGDFNFTPDSEEYALLIGDRVEKHGRLVQDGGFTDAWVAAGNDEDEGVSFIGSGERIDHCVVSSNMAGSVKRAWIDMDAQGSDHQPLWVEIEL</sequence>
<dbReference type="Proteomes" id="UP000199064">
    <property type="component" value="Unassembled WGS sequence"/>
</dbReference>
<dbReference type="GO" id="GO:0006506">
    <property type="term" value="P:GPI anchor biosynthetic process"/>
    <property type="evidence" value="ECO:0007669"/>
    <property type="project" value="TreeGrafter"/>
</dbReference>
<dbReference type="PANTHER" id="PTHR14859:SF15">
    <property type="entry name" value="ENDONUCLEASE_EXONUCLEASE_PHOSPHATASE DOMAIN-CONTAINING PROTEIN"/>
    <property type="match status" value="1"/>
</dbReference>
<organism evidence="2 3">
    <name type="scientific">Nitratireductor aquibiodomus</name>
    <dbReference type="NCBI Taxonomy" id="204799"/>
    <lineage>
        <taxon>Bacteria</taxon>
        <taxon>Pseudomonadati</taxon>
        <taxon>Pseudomonadota</taxon>
        <taxon>Alphaproteobacteria</taxon>
        <taxon>Hyphomicrobiales</taxon>
        <taxon>Phyllobacteriaceae</taxon>
        <taxon>Nitratireductor</taxon>
    </lineage>
</organism>